<dbReference type="Proteomes" id="UP001222275">
    <property type="component" value="Chromosome"/>
</dbReference>
<dbReference type="InterPro" id="IPR007809">
    <property type="entry name" value="FlgN-like"/>
</dbReference>
<evidence type="ECO:0000256" key="2">
    <source>
        <dbReference type="ARBA" id="ARBA00007703"/>
    </source>
</evidence>
<comment type="function">
    <text evidence="1">Required for the efficient initiation of filament assembly.</text>
</comment>
<keyword evidence="6" id="KW-1185">Reference proteome</keyword>
<evidence type="ECO:0000256" key="3">
    <source>
        <dbReference type="ARBA" id="ARBA00022795"/>
    </source>
</evidence>
<comment type="similarity">
    <text evidence="2">Belongs to the FlgN family.</text>
</comment>
<dbReference type="Gene3D" id="1.20.58.300">
    <property type="entry name" value="FlgN-like"/>
    <property type="match status" value="1"/>
</dbReference>
<keyword evidence="3" id="KW-1005">Bacterial flagellum biogenesis</keyword>
<dbReference type="InterPro" id="IPR036679">
    <property type="entry name" value="FlgN-like_sf"/>
</dbReference>
<reference evidence="5 6" key="1">
    <citation type="submission" date="2022-06" db="EMBL/GenBank/DDBJ databases">
        <title>Thiomicrohabdus sp. nov, an obligately chemolithoautotrophic, sulfur-oxidizing bacterium isolated from beach of Guanyin Mountain. Amoy.</title>
        <authorList>
            <person name="Zhu H."/>
        </authorList>
    </citation>
    <scope>NUCLEOTIDE SEQUENCE [LARGE SCALE GENOMIC DNA]</scope>
    <source>
        <strain evidence="5 6">XGS-01</strain>
    </source>
</reference>
<evidence type="ECO:0000313" key="5">
    <source>
        <dbReference type="EMBL" id="WEJ63341.1"/>
    </source>
</evidence>
<dbReference type="EMBL" id="CP102381">
    <property type="protein sequence ID" value="WEJ63341.1"/>
    <property type="molecule type" value="Genomic_DNA"/>
</dbReference>
<evidence type="ECO:0000256" key="4">
    <source>
        <dbReference type="SAM" id="Coils"/>
    </source>
</evidence>
<proteinExistence type="inferred from homology"/>
<accession>A0ABY8CBI7</accession>
<sequence length="162" mass="17967">MSQNTGELNLKQFSSQIVGLTHLLKQFSEILDQESDVIKKNQANQLVQITQSKQDLAEQLNSLTNELDQTLANQNLNLSSLVSSPSFTLFSQEQQAEIKQLLELIQQCHDKNLANGMSIQILSNINKHTLDLISGKHQQDVKLYSSSGEKTTTGNQSTLGKA</sequence>
<evidence type="ECO:0000313" key="6">
    <source>
        <dbReference type="Proteomes" id="UP001222275"/>
    </source>
</evidence>
<evidence type="ECO:0000256" key="1">
    <source>
        <dbReference type="ARBA" id="ARBA00002397"/>
    </source>
</evidence>
<name>A0ABY8CBI7_9GAMM</name>
<feature type="coiled-coil region" evidence="4">
    <location>
        <begin position="39"/>
        <end position="111"/>
    </location>
</feature>
<organism evidence="5 6">
    <name type="scientific">Thiomicrorhabdus lithotrophica</name>
    <dbReference type="NCBI Taxonomy" id="2949997"/>
    <lineage>
        <taxon>Bacteria</taxon>
        <taxon>Pseudomonadati</taxon>
        <taxon>Pseudomonadota</taxon>
        <taxon>Gammaproteobacteria</taxon>
        <taxon>Thiotrichales</taxon>
        <taxon>Piscirickettsiaceae</taxon>
        <taxon>Thiomicrorhabdus</taxon>
    </lineage>
</organism>
<dbReference type="SUPFAM" id="SSF140566">
    <property type="entry name" value="FlgN-like"/>
    <property type="match status" value="1"/>
</dbReference>
<dbReference type="Pfam" id="PF05130">
    <property type="entry name" value="FlgN"/>
    <property type="match status" value="1"/>
</dbReference>
<keyword evidence="5" id="KW-0282">Flagellum</keyword>
<dbReference type="RefSeq" id="WP_275595594.1">
    <property type="nucleotide sequence ID" value="NZ_CP102381.1"/>
</dbReference>
<gene>
    <name evidence="5" type="ORF">NR989_03550</name>
</gene>
<keyword evidence="4" id="KW-0175">Coiled coil</keyword>
<protein>
    <submittedName>
        <fullName evidence="5">Flagellar protein FlgN</fullName>
    </submittedName>
</protein>
<keyword evidence="5" id="KW-0966">Cell projection</keyword>
<keyword evidence="5" id="KW-0969">Cilium</keyword>